<keyword evidence="2" id="KW-1185">Reference proteome</keyword>
<organism evidence="1 2">
    <name type="scientific">Methylobacterium radiotolerans</name>
    <dbReference type="NCBI Taxonomy" id="31998"/>
    <lineage>
        <taxon>Bacteria</taxon>
        <taxon>Pseudomonadati</taxon>
        <taxon>Pseudomonadota</taxon>
        <taxon>Alphaproteobacteria</taxon>
        <taxon>Hyphomicrobiales</taxon>
        <taxon>Methylobacteriaceae</taxon>
        <taxon>Methylobacterium</taxon>
    </lineage>
</organism>
<dbReference type="RefSeq" id="WP_029358067.1">
    <property type="nucleotide sequence ID" value="NZ_JBEPNV010000002.1"/>
</dbReference>
<dbReference type="Pfam" id="PF13811">
    <property type="entry name" value="DUF4186"/>
    <property type="match status" value="1"/>
</dbReference>
<comment type="caution">
    <text evidence="1">The sequence shown here is derived from an EMBL/GenBank/DDBJ whole genome shotgun (WGS) entry which is preliminary data.</text>
</comment>
<dbReference type="EMBL" id="JBEPNW010000003">
    <property type="protein sequence ID" value="MET3869279.1"/>
    <property type="molecule type" value="Genomic_DNA"/>
</dbReference>
<gene>
    <name evidence="1" type="ORF">ABIC20_006657</name>
</gene>
<reference evidence="1 2" key="1">
    <citation type="submission" date="2024-06" db="EMBL/GenBank/DDBJ databases">
        <title>Genomics of switchgrass bacterial isolates.</title>
        <authorList>
            <person name="Shade A."/>
        </authorList>
    </citation>
    <scope>NUCLEOTIDE SEQUENCE [LARGE SCALE GENOMIC DNA]</scope>
    <source>
        <strain evidence="1 2">PvP084</strain>
    </source>
</reference>
<protein>
    <recommendedName>
        <fullName evidence="3">DUF4186 domain-containing protein</fullName>
    </recommendedName>
</protein>
<dbReference type="Proteomes" id="UP001549119">
    <property type="component" value="Unassembled WGS sequence"/>
</dbReference>
<evidence type="ECO:0000313" key="2">
    <source>
        <dbReference type="Proteomes" id="UP001549119"/>
    </source>
</evidence>
<evidence type="ECO:0000313" key="1">
    <source>
        <dbReference type="EMBL" id="MET3869279.1"/>
    </source>
</evidence>
<proteinExistence type="predicted"/>
<sequence length="119" mass="13404">MRALDEVFDRLPHSAFRRRFRLAPADRAYLRAKGLPTVLDHARDFVRRRLAPAEPRNDGKQTPFRGHPVFTAQHATATCCRGCLAKWHAIPAGRELTAAEQAHAVAAIARWLRSQDVEA</sequence>
<accession>A0ABV2NRX6</accession>
<name>A0ABV2NRX6_9HYPH</name>
<evidence type="ECO:0008006" key="3">
    <source>
        <dbReference type="Google" id="ProtNLM"/>
    </source>
</evidence>
<dbReference type="InterPro" id="IPR020378">
    <property type="entry name" value="DUF4186"/>
</dbReference>